<evidence type="ECO:0000256" key="2">
    <source>
        <dbReference type="SAM" id="SignalP"/>
    </source>
</evidence>
<evidence type="ECO:0000256" key="1">
    <source>
        <dbReference type="ARBA" id="ARBA00006987"/>
    </source>
</evidence>
<gene>
    <name evidence="3" type="ORF">EV675_0433</name>
</gene>
<dbReference type="InterPro" id="IPR042100">
    <property type="entry name" value="Bug_dom1"/>
</dbReference>
<dbReference type="EMBL" id="SGXC01000001">
    <property type="protein sequence ID" value="RZS84416.1"/>
    <property type="molecule type" value="Genomic_DNA"/>
</dbReference>
<organism evidence="3 4">
    <name type="scientific">Pigmentiphaga kullae</name>
    <dbReference type="NCBI Taxonomy" id="151784"/>
    <lineage>
        <taxon>Bacteria</taxon>
        <taxon>Pseudomonadati</taxon>
        <taxon>Pseudomonadota</taxon>
        <taxon>Betaproteobacteria</taxon>
        <taxon>Burkholderiales</taxon>
        <taxon>Alcaligenaceae</taxon>
        <taxon>Pigmentiphaga</taxon>
    </lineage>
</organism>
<dbReference type="Proteomes" id="UP000292445">
    <property type="component" value="Unassembled WGS sequence"/>
</dbReference>
<dbReference type="CDD" id="cd13578">
    <property type="entry name" value="PBP2_Bug27"/>
    <property type="match status" value="1"/>
</dbReference>
<comment type="caution">
    <text evidence="3">The sequence shown here is derived from an EMBL/GenBank/DDBJ whole genome shotgun (WGS) entry which is preliminary data.</text>
</comment>
<dbReference type="PANTHER" id="PTHR42928">
    <property type="entry name" value="TRICARBOXYLATE-BINDING PROTEIN"/>
    <property type="match status" value="1"/>
</dbReference>
<dbReference type="RefSeq" id="WP_130355785.1">
    <property type="nucleotide sequence ID" value="NZ_SGXC01000001.1"/>
</dbReference>
<dbReference type="PIRSF" id="PIRSF017082">
    <property type="entry name" value="YflP"/>
    <property type="match status" value="1"/>
</dbReference>
<accession>A0A4Q7NHR7</accession>
<keyword evidence="3" id="KW-0675">Receptor</keyword>
<protein>
    <submittedName>
        <fullName evidence="3">Tripartite-type tricarboxylate transporter receptor subunit TctC</fullName>
    </submittedName>
</protein>
<dbReference type="SUPFAM" id="SSF53850">
    <property type="entry name" value="Periplasmic binding protein-like II"/>
    <property type="match status" value="1"/>
</dbReference>
<name>A0A4Q7NHR7_9BURK</name>
<evidence type="ECO:0000313" key="3">
    <source>
        <dbReference type="EMBL" id="RZS84416.1"/>
    </source>
</evidence>
<keyword evidence="4" id="KW-1185">Reference proteome</keyword>
<dbReference type="PANTHER" id="PTHR42928:SF5">
    <property type="entry name" value="BLR1237 PROTEIN"/>
    <property type="match status" value="1"/>
</dbReference>
<comment type="similarity">
    <text evidence="1">Belongs to the UPF0065 (bug) family.</text>
</comment>
<proteinExistence type="inferred from homology"/>
<dbReference type="Gene3D" id="3.40.190.150">
    <property type="entry name" value="Bordetella uptake gene, domain 1"/>
    <property type="match status" value="1"/>
</dbReference>
<feature type="signal peptide" evidence="2">
    <location>
        <begin position="1"/>
        <end position="22"/>
    </location>
</feature>
<feature type="chain" id="PRO_5020478443" evidence="2">
    <location>
        <begin position="23"/>
        <end position="323"/>
    </location>
</feature>
<reference evidence="3 4" key="1">
    <citation type="submission" date="2019-02" db="EMBL/GenBank/DDBJ databases">
        <title>Genomic Encyclopedia of Type Strains, Phase IV (KMG-IV): sequencing the most valuable type-strain genomes for metagenomic binning, comparative biology and taxonomic classification.</title>
        <authorList>
            <person name="Goeker M."/>
        </authorList>
    </citation>
    <scope>NUCLEOTIDE SEQUENCE [LARGE SCALE GENOMIC DNA]</scope>
    <source>
        <strain evidence="3 4">K24</strain>
    </source>
</reference>
<dbReference type="OrthoDB" id="8676189at2"/>
<sequence>MHALPRLIVFMSAALLAGPAAAQNGYPSKPVRIVVGAAPGGPTDLVARLLGDKLSQSMGVPFIVENRGGGGGVIAAETVARAEPDGYTLLMGTVSTHGINPTLYRKLGYDAVKDFTPISLAVTYPLVLAINPATVPVSNMTEFLAYVRQHPDKVNRGSAGNGTSMHIAGELFNSLAGTRMTHVPYRGSAPAVAALLAGQVGVDFESIPVVMPHVESGKLRALAVTSARRFESMPDVPTVAETLPGYEFVGWLGLVAPAETPQPIVEILSRKIALALRDKEVKARLLAQVMQPVGDTPEEFGRFIRSEIAKLGAVVRESGATVD</sequence>
<evidence type="ECO:0000313" key="4">
    <source>
        <dbReference type="Proteomes" id="UP000292445"/>
    </source>
</evidence>
<dbReference type="AlphaFoldDB" id="A0A4Q7NHR7"/>
<dbReference type="Pfam" id="PF03401">
    <property type="entry name" value="TctC"/>
    <property type="match status" value="1"/>
</dbReference>
<keyword evidence="2" id="KW-0732">Signal</keyword>
<dbReference type="InterPro" id="IPR005064">
    <property type="entry name" value="BUG"/>
</dbReference>
<dbReference type="Gene3D" id="3.40.190.10">
    <property type="entry name" value="Periplasmic binding protein-like II"/>
    <property type="match status" value="1"/>
</dbReference>